<evidence type="ECO:0000313" key="4">
    <source>
        <dbReference type="EnsemblFungi" id="EJT69057"/>
    </source>
</evidence>
<sequence>MPPKIEGAAAKARRCEAEALRLAAEAKRLGAEAEKARAEVRKAEEEVKANIKAKLDSASLPEKPSRRDWSNEVKAIANHWSQHGLASGLRFSTLICLCQCLPGTDWDLWLGEHRGILKAESRELNQRFSFNWGVWKWFQKAAKPTETKACVLGLAYEIFADDLPGLIESLNMLHLQQLQAGSHDSAATPRYATPTNPLKRKRPENSGTVAGSRVGSAPTLVEPKPFPHPTENFDPDRHSDAGRQRQDLPNAAPSPSAAPPFAAYQAFAAHAPSPHTLRAQPKHSGTGHNASHTSDVPGYNPGRPFPRLDSHPEPRSASGSSNANLGQNSGASTPIQQSSYAPPPRSYLTQPTAHDVPLVPVGTDNAPHTSCDPGFPSSLADSAHAVSPGHNFDAGTAQLHQAPPSSMRVASLLTENGPLGEALPQEETSPQARFYEIEPKLLDHPTLISILTRPFRLVTPKADKSFLSSAVHISEQYRDYLLHYPTTHEVQLLGPRQFQI</sequence>
<proteinExistence type="predicted"/>
<accession>J3PIJ6</accession>
<dbReference type="RefSeq" id="XP_009229495.1">
    <property type="nucleotide sequence ID" value="XM_009231231.1"/>
</dbReference>
<reference evidence="3" key="3">
    <citation type="submission" date="2010-09" db="EMBL/GenBank/DDBJ databases">
        <title>Annotation of Gaeumannomyces graminis var. tritici R3-111a-1.</title>
        <authorList>
            <consortium name="The Broad Institute Genome Sequencing Platform"/>
            <person name="Ma L.-J."/>
            <person name="Dead R."/>
            <person name="Young S.K."/>
            <person name="Zeng Q."/>
            <person name="Gargeya S."/>
            <person name="Fitzgerald M."/>
            <person name="Haas B."/>
            <person name="Abouelleil A."/>
            <person name="Alvarado L."/>
            <person name="Arachchi H.M."/>
            <person name="Berlin A."/>
            <person name="Brown A."/>
            <person name="Chapman S.B."/>
            <person name="Chen Z."/>
            <person name="Dunbar C."/>
            <person name="Freedman E."/>
            <person name="Gearin G."/>
            <person name="Gellesch M."/>
            <person name="Goldberg J."/>
            <person name="Griggs A."/>
            <person name="Gujja S."/>
            <person name="Heiman D."/>
            <person name="Howarth C."/>
            <person name="Larson L."/>
            <person name="Lui A."/>
            <person name="MacDonald P.J.P."/>
            <person name="Mehta T."/>
            <person name="Montmayeur A."/>
            <person name="Murphy C."/>
            <person name="Neiman D."/>
            <person name="Pearson M."/>
            <person name="Priest M."/>
            <person name="Roberts A."/>
            <person name="Saif S."/>
            <person name="Shea T."/>
            <person name="Shenoy N."/>
            <person name="Sisk P."/>
            <person name="Stolte C."/>
            <person name="Sykes S."/>
            <person name="Yandava C."/>
            <person name="Wortman J."/>
            <person name="Nusbaum C."/>
            <person name="Birren B."/>
        </authorList>
    </citation>
    <scope>NUCLEOTIDE SEQUENCE</scope>
    <source>
        <strain evidence="3">R3-111a-1</strain>
    </source>
</reference>
<keyword evidence="5" id="KW-1185">Reference proteome</keyword>
<reference evidence="3" key="2">
    <citation type="submission" date="2010-07" db="EMBL/GenBank/DDBJ databases">
        <authorList>
            <consortium name="The Broad Institute Genome Sequencing Platform"/>
            <consortium name="Broad Institute Genome Sequencing Center for Infectious Disease"/>
            <person name="Ma L.-J."/>
            <person name="Dead R."/>
            <person name="Young S."/>
            <person name="Zeng Q."/>
            <person name="Koehrsen M."/>
            <person name="Alvarado L."/>
            <person name="Berlin A."/>
            <person name="Chapman S.B."/>
            <person name="Chen Z."/>
            <person name="Freedman E."/>
            <person name="Gellesch M."/>
            <person name="Goldberg J."/>
            <person name="Griggs A."/>
            <person name="Gujja S."/>
            <person name="Heilman E.R."/>
            <person name="Heiman D."/>
            <person name="Hepburn T."/>
            <person name="Howarth C."/>
            <person name="Jen D."/>
            <person name="Larson L."/>
            <person name="Mehta T."/>
            <person name="Neiman D."/>
            <person name="Pearson M."/>
            <person name="Roberts A."/>
            <person name="Saif S."/>
            <person name="Shea T."/>
            <person name="Shenoy N."/>
            <person name="Sisk P."/>
            <person name="Stolte C."/>
            <person name="Sykes S."/>
            <person name="Walk T."/>
            <person name="White J."/>
            <person name="Yandava C."/>
            <person name="Haas B."/>
            <person name="Nusbaum C."/>
            <person name="Birren B."/>
        </authorList>
    </citation>
    <scope>NUCLEOTIDE SEQUENCE</scope>
    <source>
        <strain evidence="3">R3-111a-1</strain>
    </source>
</reference>
<dbReference type="EMBL" id="GL385406">
    <property type="protein sequence ID" value="EJT69057.1"/>
    <property type="molecule type" value="Genomic_DNA"/>
</dbReference>
<reference evidence="4" key="4">
    <citation type="journal article" date="2015" name="G3 (Bethesda)">
        <title>Genome sequences of three phytopathogenic species of the Magnaporthaceae family of fungi.</title>
        <authorList>
            <person name="Okagaki L.H."/>
            <person name="Nunes C.C."/>
            <person name="Sailsbery J."/>
            <person name="Clay B."/>
            <person name="Brown D."/>
            <person name="John T."/>
            <person name="Oh Y."/>
            <person name="Young N."/>
            <person name="Fitzgerald M."/>
            <person name="Haas B.J."/>
            <person name="Zeng Q."/>
            <person name="Young S."/>
            <person name="Adiconis X."/>
            <person name="Fan L."/>
            <person name="Levin J.Z."/>
            <person name="Mitchell T.K."/>
            <person name="Okubara P.A."/>
            <person name="Farman M.L."/>
            <person name="Kohn L.M."/>
            <person name="Birren B."/>
            <person name="Ma L.-J."/>
            <person name="Dean R.A."/>
        </authorList>
    </citation>
    <scope>NUCLEOTIDE SEQUENCE</scope>
    <source>
        <strain evidence="4">R3-111a-1</strain>
    </source>
</reference>
<dbReference type="eggNOG" id="ENOG502RNBT">
    <property type="taxonomic scope" value="Eukaryota"/>
</dbReference>
<dbReference type="HOGENOM" id="CLU_545182_0_0_1"/>
<dbReference type="GeneID" id="20353783"/>
<dbReference type="AlphaFoldDB" id="J3PIJ6"/>
<dbReference type="Proteomes" id="UP000006039">
    <property type="component" value="Unassembled WGS sequence"/>
</dbReference>
<evidence type="ECO:0000313" key="3">
    <source>
        <dbReference type="EMBL" id="EJT69057.1"/>
    </source>
</evidence>
<feature type="compositionally biased region" description="Polar residues" evidence="2">
    <location>
        <begin position="317"/>
        <end position="340"/>
    </location>
</feature>
<evidence type="ECO:0000313" key="5">
    <source>
        <dbReference type="Proteomes" id="UP000006039"/>
    </source>
</evidence>
<dbReference type="OrthoDB" id="10441495at2759"/>
<name>J3PIJ6_GAET3</name>
<evidence type="ECO:0000256" key="2">
    <source>
        <dbReference type="SAM" id="MobiDB-lite"/>
    </source>
</evidence>
<feature type="compositionally biased region" description="Basic and acidic residues" evidence="2">
    <location>
        <begin position="234"/>
        <end position="246"/>
    </location>
</feature>
<feature type="region of interest" description="Disordered" evidence="2">
    <location>
        <begin position="275"/>
        <end position="405"/>
    </location>
</feature>
<reference evidence="4" key="5">
    <citation type="submission" date="2018-04" db="UniProtKB">
        <authorList>
            <consortium name="EnsemblFungi"/>
        </authorList>
    </citation>
    <scope>IDENTIFICATION</scope>
    <source>
        <strain evidence="4">R3-111a-1</strain>
    </source>
</reference>
<feature type="coiled-coil region" evidence="1">
    <location>
        <begin position="19"/>
        <end position="53"/>
    </location>
</feature>
<gene>
    <name evidence="4" type="primary">20353783</name>
    <name evidence="3" type="ORF">GGTG_13325</name>
</gene>
<protein>
    <submittedName>
        <fullName evidence="3 4">Uncharacterized protein</fullName>
    </submittedName>
</protein>
<reference evidence="5" key="1">
    <citation type="submission" date="2010-07" db="EMBL/GenBank/DDBJ databases">
        <title>The genome sequence of Gaeumannomyces graminis var. tritici strain R3-111a-1.</title>
        <authorList>
            <consortium name="The Broad Institute Genome Sequencing Platform"/>
            <person name="Ma L.-J."/>
            <person name="Dead R."/>
            <person name="Young S."/>
            <person name="Zeng Q."/>
            <person name="Koehrsen M."/>
            <person name="Alvarado L."/>
            <person name="Berlin A."/>
            <person name="Chapman S.B."/>
            <person name="Chen Z."/>
            <person name="Freedman E."/>
            <person name="Gellesch M."/>
            <person name="Goldberg J."/>
            <person name="Griggs A."/>
            <person name="Gujja S."/>
            <person name="Heilman E.R."/>
            <person name="Heiman D."/>
            <person name="Hepburn T."/>
            <person name="Howarth C."/>
            <person name="Jen D."/>
            <person name="Larson L."/>
            <person name="Mehta T."/>
            <person name="Neiman D."/>
            <person name="Pearson M."/>
            <person name="Roberts A."/>
            <person name="Saif S."/>
            <person name="Shea T."/>
            <person name="Shenoy N."/>
            <person name="Sisk P."/>
            <person name="Stolte C."/>
            <person name="Sykes S."/>
            <person name="Walk T."/>
            <person name="White J."/>
            <person name="Yandava C."/>
            <person name="Haas B."/>
            <person name="Nusbaum C."/>
            <person name="Birren B."/>
        </authorList>
    </citation>
    <scope>NUCLEOTIDE SEQUENCE [LARGE SCALE GENOMIC DNA]</scope>
    <source>
        <strain evidence="5">R3-111a-1</strain>
    </source>
</reference>
<dbReference type="VEuPathDB" id="FungiDB:GGTG_13325"/>
<feature type="region of interest" description="Disordered" evidence="2">
    <location>
        <begin position="183"/>
        <end position="259"/>
    </location>
</feature>
<keyword evidence="1" id="KW-0175">Coiled coil</keyword>
<organism evidence="3">
    <name type="scientific">Gaeumannomyces tritici (strain R3-111a-1)</name>
    <name type="common">Wheat and barley take-all root rot fungus</name>
    <name type="synonym">Gaeumannomyces graminis var. tritici</name>
    <dbReference type="NCBI Taxonomy" id="644352"/>
    <lineage>
        <taxon>Eukaryota</taxon>
        <taxon>Fungi</taxon>
        <taxon>Dikarya</taxon>
        <taxon>Ascomycota</taxon>
        <taxon>Pezizomycotina</taxon>
        <taxon>Sordariomycetes</taxon>
        <taxon>Sordariomycetidae</taxon>
        <taxon>Magnaporthales</taxon>
        <taxon>Magnaporthaceae</taxon>
        <taxon>Gaeumannomyces</taxon>
    </lineage>
</organism>
<feature type="compositionally biased region" description="Low complexity" evidence="2">
    <location>
        <begin position="249"/>
        <end position="259"/>
    </location>
</feature>
<dbReference type="EnsemblFungi" id="EJT69057">
    <property type="protein sequence ID" value="EJT69057"/>
    <property type="gene ID" value="GGTG_13325"/>
</dbReference>
<evidence type="ECO:0000256" key="1">
    <source>
        <dbReference type="SAM" id="Coils"/>
    </source>
</evidence>